<sequence length="312" mass="35108">MVTPPTCEYKCGEKFCSNPLPLWDDEQGCNEAYSACKLQVPGCFMNAGWPNCMNCFDFHEWCNTIKYYCKKKQYYGSDFGKDNCFRNYPPVDCPRHTTATTTYPCKSTPPATPTTSKPLPSPPTPTGYCKQPKNDQYGYNDQKPVGNIWLPNLNCNNVESEHRAGAIFKLYMHQDSKRCSSYKRQHAPDACEAACNQQYTQCKDTYVRGCKNVGKDDQNNEYGKGYPGPESKGKGGSTWDGPAGGGKGKKRSYFEYAANSGRTAALEARTHERWLNDGQKADKACTQQFRDCVSLNRNIKVPKDKCVTYGVW</sequence>
<protein>
    <submittedName>
        <fullName evidence="2">WSC-domain-containing protein</fullName>
    </submittedName>
</protein>
<evidence type="ECO:0000313" key="3">
    <source>
        <dbReference type="Proteomes" id="UP001480595"/>
    </source>
</evidence>
<dbReference type="RefSeq" id="XP_066707871.1">
    <property type="nucleotide sequence ID" value="XM_066866195.1"/>
</dbReference>
<name>A0ABR1SUN6_9PEZI</name>
<evidence type="ECO:0000256" key="1">
    <source>
        <dbReference type="SAM" id="MobiDB-lite"/>
    </source>
</evidence>
<dbReference type="EMBL" id="JAQQWL010000016">
    <property type="protein sequence ID" value="KAK8038019.1"/>
    <property type="molecule type" value="Genomic_DNA"/>
</dbReference>
<comment type="caution">
    <text evidence="2">The sequence shown here is derived from an EMBL/GenBank/DDBJ whole genome shotgun (WGS) entry which is preliminary data.</text>
</comment>
<proteinExistence type="predicted"/>
<organism evidence="2 3">
    <name type="scientific">Apiospora phragmitis</name>
    <dbReference type="NCBI Taxonomy" id="2905665"/>
    <lineage>
        <taxon>Eukaryota</taxon>
        <taxon>Fungi</taxon>
        <taxon>Dikarya</taxon>
        <taxon>Ascomycota</taxon>
        <taxon>Pezizomycotina</taxon>
        <taxon>Sordariomycetes</taxon>
        <taxon>Xylariomycetidae</taxon>
        <taxon>Amphisphaeriales</taxon>
        <taxon>Apiosporaceae</taxon>
        <taxon>Apiospora</taxon>
    </lineage>
</organism>
<feature type="region of interest" description="Disordered" evidence="1">
    <location>
        <begin position="104"/>
        <end position="125"/>
    </location>
</feature>
<dbReference type="GeneID" id="92099258"/>
<reference evidence="2 3" key="1">
    <citation type="submission" date="2023-01" db="EMBL/GenBank/DDBJ databases">
        <title>Analysis of 21 Apiospora genomes using comparative genomics revels a genus with tremendous synthesis potential of carbohydrate active enzymes and secondary metabolites.</title>
        <authorList>
            <person name="Sorensen T."/>
        </authorList>
    </citation>
    <scope>NUCLEOTIDE SEQUENCE [LARGE SCALE GENOMIC DNA]</scope>
    <source>
        <strain evidence="2 3">CBS 135458</strain>
    </source>
</reference>
<keyword evidence="3" id="KW-1185">Reference proteome</keyword>
<dbReference type="Proteomes" id="UP001480595">
    <property type="component" value="Unassembled WGS sequence"/>
</dbReference>
<feature type="region of interest" description="Disordered" evidence="1">
    <location>
        <begin position="218"/>
        <end position="246"/>
    </location>
</feature>
<evidence type="ECO:0000313" key="2">
    <source>
        <dbReference type="EMBL" id="KAK8038019.1"/>
    </source>
</evidence>
<feature type="compositionally biased region" description="Gly residues" evidence="1">
    <location>
        <begin position="234"/>
        <end position="246"/>
    </location>
</feature>
<gene>
    <name evidence="2" type="ORF">PG994_014786</name>
</gene>
<accession>A0ABR1SUN6</accession>